<evidence type="ECO:0008006" key="4">
    <source>
        <dbReference type="Google" id="ProtNLM"/>
    </source>
</evidence>
<organism evidence="2 3">
    <name type="scientific">Gaetbulibacter aestuarii</name>
    <dbReference type="NCBI Taxonomy" id="1502358"/>
    <lineage>
        <taxon>Bacteria</taxon>
        <taxon>Pseudomonadati</taxon>
        <taxon>Bacteroidota</taxon>
        <taxon>Flavobacteriia</taxon>
        <taxon>Flavobacteriales</taxon>
        <taxon>Flavobacteriaceae</taxon>
        <taxon>Gaetbulibacter</taxon>
    </lineage>
</organism>
<feature type="signal peptide" evidence="1">
    <location>
        <begin position="1"/>
        <end position="22"/>
    </location>
</feature>
<evidence type="ECO:0000313" key="2">
    <source>
        <dbReference type="EMBL" id="MFH6770672.1"/>
    </source>
</evidence>
<dbReference type="RefSeq" id="WP_344739090.1">
    <property type="nucleotide sequence ID" value="NZ_BAABAY010000001.1"/>
</dbReference>
<keyword evidence="1" id="KW-0732">Signal</keyword>
<dbReference type="Proteomes" id="UP001610100">
    <property type="component" value="Unassembled WGS sequence"/>
</dbReference>
<comment type="caution">
    <text evidence="2">The sequence shown here is derived from an EMBL/GenBank/DDBJ whole genome shotgun (WGS) entry which is preliminary data.</text>
</comment>
<evidence type="ECO:0000313" key="3">
    <source>
        <dbReference type="Proteomes" id="UP001610100"/>
    </source>
</evidence>
<gene>
    <name evidence="2" type="ORF">V8G58_01910</name>
</gene>
<reference evidence="2 3" key="1">
    <citation type="submission" date="2024-02" db="EMBL/GenBank/DDBJ databases">
        <title>A Gaetbulibacter species isolated from tidal flats and genomic insights of their niches.</title>
        <authorList>
            <person name="Ye Y."/>
        </authorList>
    </citation>
    <scope>NUCLEOTIDE SEQUENCE [LARGE SCALE GENOMIC DNA]</scope>
    <source>
        <strain evidence="2 3">KYW382</strain>
    </source>
</reference>
<feature type="chain" id="PRO_5045656033" description="DUF4468 domain-containing protein" evidence="1">
    <location>
        <begin position="23"/>
        <end position="170"/>
    </location>
</feature>
<evidence type="ECO:0000256" key="1">
    <source>
        <dbReference type="SAM" id="SignalP"/>
    </source>
</evidence>
<dbReference type="EMBL" id="JBAWKB010000001">
    <property type="protein sequence ID" value="MFH6770672.1"/>
    <property type="molecule type" value="Genomic_DNA"/>
</dbReference>
<accession>A0ABW7MY32</accession>
<sequence length="170" mass="19952">MKKTLLLLIMPFVLLENTQAQSDVQGPNKEETIYWLKTYALPKMRRMSYQIYSGTFSIYNDRFVYRLVFPYNGELVSEQVVNFEDLKYVYTDKCSMLFWESEGESQGEFDYTFSKAVMKRNDGKTFDGSTFYFNKNNFSEDELQSVKKAFIHLAELYGAKPAPKVNKNSF</sequence>
<proteinExistence type="predicted"/>
<keyword evidence="3" id="KW-1185">Reference proteome</keyword>
<name>A0ABW7MY32_9FLAO</name>
<protein>
    <recommendedName>
        <fullName evidence="4">DUF4468 domain-containing protein</fullName>
    </recommendedName>
</protein>